<dbReference type="CDD" id="cd02588">
    <property type="entry name" value="HAD_L2-DEX"/>
    <property type="match status" value="1"/>
</dbReference>
<dbReference type="InterPro" id="IPR006328">
    <property type="entry name" value="2-HAD"/>
</dbReference>
<accession>A0A2W5BXS1</accession>
<dbReference type="Pfam" id="PF00702">
    <property type="entry name" value="Hydrolase"/>
    <property type="match status" value="1"/>
</dbReference>
<dbReference type="EC" id="3.8.1.2" evidence="3"/>
<dbReference type="PANTHER" id="PTHR43316:SF3">
    <property type="entry name" value="HALOACID DEHALOGENASE, TYPE II (AFU_ORTHOLOGUE AFUA_2G07750)-RELATED"/>
    <property type="match status" value="1"/>
</dbReference>
<evidence type="ECO:0000256" key="3">
    <source>
        <dbReference type="RuleBase" id="RU368077"/>
    </source>
</evidence>
<evidence type="ECO:0000256" key="1">
    <source>
        <dbReference type="ARBA" id="ARBA00008106"/>
    </source>
</evidence>
<feature type="signal peptide" evidence="4">
    <location>
        <begin position="1"/>
        <end position="29"/>
    </location>
</feature>
<dbReference type="SUPFAM" id="SSF56784">
    <property type="entry name" value="HAD-like"/>
    <property type="match status" value="1"/>
</dbReference>
<evidence type="ECO:0000313" key="5">
    <source>
        <dbReference type="EMBL" id="PZO87875.1"/>
    </source>
</evidence>
<name>A0A2W5BXS1_9SPHN</name>
<dbReference type="InterPro" id="IPR006311">
    <property type="entry name" value="TAT_signal"/>
</dbReference>
<evidence type="ECO:0000313" key="6">
    <source>
        <dbReference type="Proteomes" id="UP000249066"/>
    </source>
</evidence>
<dbReference type="InterPro" id="IPR023198">
    <property type="entry name" value="PGP-like_dom2"/>
</dbReference>
<proteinExistence type="inferred from homology"/>
<dbReference type="InterPro" id="IPR023214">
    <property type="entry name" value="HAD_sf"/>
</dbReference>
<reference evidence="5 6" key="1">
    <citation type="submission" date="2017-08" db="EMBL/GenBank/DDBJ databases">
        <title>Infants hospitalized years apart are colonized by the same room-sourced microbial strains.</title>
        <authorList>
            <person name="Brooks B."/>
            <person name="Olm M.R."/>
            <person name="Firek B.A."/>
            <person name="Baker R."/>
            <person name="Thomas B.C."/>
            <person name="Morowitz M.J."/>
            <person name="Banfield J.F."/>
        </authorList>
    </citation>
    <scope>NUCLEOTIDE SEQUENCE [LARGE SCALE GENOMIC DNA]</scope>
    <source>
        <strain evidence="5">S2_018_000_R2_101</strain>
    </source>
</reference>
<keyword evidence="2 3" id="KW-0378">Hydrolase</keyword>
<comment type="caution">
    <text evidence="5">The sequence shown here is derived from an EMBL/GenBank/DDBJ whole genome shotgun (WGS) entry which is preliminary data.</text>
</comment>
<dbReference type="Gene3D" id="1.10.150.240">
    <property type="entry name" value="Putative phosphatase, domain 2"/>
    <property type="match status" value="1"/>
</dbReference>
<dbReference type="NCBIfam" id="TIGR01428">
    <property type="entry name" value="HAD_type_II"/>
    <property type="match status" value="1"/>
</dbReference>
<dbReference type="InterPro" id="IPR051540">
    <property type="entry name" value="S-2-haloacid_dehalogenase"/>
</dbReference>
<dbReference type="NCBIfam" id="TIGR01493">
    <property type="entry name" value="HAD-SF-IA-v2"/>
    <property type="match status" value="1"/>
</dbReference>
<protein>
    <recommendedName>
        <fullName evidence="3">(S)-2-haloacid dehalogenase</fullName>
        <ecNumber evidence="3">3.8.1.2</ecNumber>
    </recommendedName>
    <alternativeName>
        <fullName evidence="3">2-haloalkanoic acid dehalogenase</fullName>
    </alternativeName>
    <alternativeName>
        <fullName evidence="3">Halocarboxylic acid halidohydrolase</fullName>
    </alternativeName>
    <alternativeName>
        <fullName evidence="3">L-2-haloacid dehalogenase</fullName>
    </alternativeName>
</protein>
<evidence type="ECO:0000256" key="4">
    <source>
        <dbReference type="SAM" id="SignalP"/>
    </source>
</evidence>
<dbReference type="AlphaFoldDB" id="A0A2W5BXS1"/>
<dbReference type="GO" id="GO:0018784">
    <property type="term" value="F:(S)-2-haloacid dehalogenase activity"/>
    <property type="evidence" value="ECO:0007669"/>
    <property type="project" value="UniProtKB-UniRule"/>
</dbReference>
<comment type="function">
    <text evidence="3">Catalyzes the hydrolytic dehalogenation of small (S)-2-haloalkanoic acids to yield the corresponding (R)-2-hydroxyalkanoic acids.</text>
</comment>
<organism evidence="5 6">
    <name type="scientific">Sphingomonas sanxanigenens</name>
    <dbReference type="NCBI Taxonomy" id="397260"/>
    <lineage>
        <taxon>Bacteria</taxon>
        <taxon>Pseudomonadati</taxon>
        <taxon>Pseudomonadota</taxon>
        <taxon>Alphaproteobacteria</taxon>
        <taxon>Sphingomonadales</taxon>
        <taxon>Sphingomonadaceae</taxon>
        <taxon>Sphingomonas</taxon>
    </lineage>
</organism>
<gene>
    <name evidence="5" type="ORF">DI623_13855</name>
</gene>
<dbReference type="InterPro" id="IPR036412">
    <property type="entry name" value="HAD-like_sf"/>
</dbReference>
<dbReference type="PRINTS" id="PR00413">
    <property type="entry name" value="HADHALOGNASE"/>
</dbReference>
<keyword evidence="4" id="KW-0732">Signal</keyword>
<dbReference type="InterPro" id="IPR006439">
    <property type="entry name" value="HAD-SF_hydro_IA"/>
</dbReference>
<comment type="catalytic activity">
    <reaction evidence="3">
        <text>an (S)-2-haloacid + H2O = a (2R)-2-hydroxycarboxylate + a halide anion + H(+)</text>
        <dbReference type="Rhea" id="RHEA:11192"/>
        <dbReference type="ChEBI" id="CHEBI:15377"/>
        <dbReference type="ChEBI" id="CHEBI:15378"/>
        <dbReference type="ChEBI" id="CHEBI:16042"/>
        <dbReference type="ChEBI" id="CHEBI:58314"/>
        <dbReference type="ChEBI" id="CHEBI:137405"/>
        <dbReference type="EC" id="3.8.1.2"/>
    </reaction>
</comment>
<comment type="similarity">
    <text evidence="1 3">Belongs to the HAD-like hydrolase superfamily. S-2-haloalkanoic acid dehalogenase family.</text>
</comment>
<sequence length="255" mass="26985">MYDFPPTSRRALIVGALAGAAASAAPAPAAPEEPVRAIAFDGFPIFDPRSVAVAATARLGERGAMLAAQWSAKLFGYSWLETAAGQYRSFDLLADDALRFTADAMALPLSNEDRAALVGAYARLEIWPDVKPGLERLRHAGVRLAFLSNLGAATLEANMRRNGIAAYFEPPLSTDRVRRFKPAPEVYAMAVDAFGLPRASIGFAAFGGWDAAGAGWFGYRTAWINRLGVTAETVGPAPAIVSRGMDGVLRLAGLG</sequence>
<dbReference type="PROSITE" id="PS51318">
    <property type="entry name" value="TAT"/>
    <property type="match status" value="1"/>
</dbReference>
<feature type="chain" id="PRO_5016046679" description="(S)-2-haloacid dehalogenase" evidence="4">
    <location>
        <begin position="30"/>
        <end position="255"/>
    </location>
</feature>
<dbReference type="PANTHER" id="PTHR43316">
    <property type="entry name" value="HYDROLASE, HALOACID DELAHOGENASE-RELATED"/>
    <property type="match status" value="1"/>
</dbReference>
<dbReference type="EMBL" id="QFNN01000111">
    <property type="protein sequence ID" value="PZO87875.1"/>
    <property type="molecule type" value="Genomic_DNA"/>
</dbReference>
<dbReference type="Proteomes" id="UP000249066">
    <property type="component" value="Unassembled WGS sequence"/>
</dbReference>
<evidence type="ECO:0000256" key="2">
    <source>
        <dbReference type="ARBA" id="ARBA00022801"/>
    </source>
</evidence>
<dbReference type="Gene3D" id="3.40.50.1000">
    <property type="entry name" value="HAD superfamily/HAD-like"/>
    <property type="match status" value="1"/>
</dbReference>